<feature type="compositionally biased region" description="Basic residues" evidence="16">
    <location>
        <begin position="1"/>
        <end position="13"/>
    </location>
</feature>
<dbReference type="PANTHER" id="PTHR12750">
    <property type="entry name" value="DIPHOSPHOINOSITOL PENTAKISPHOSPHATE KINASE"/>
    <property type="match status" value="1"/>
</dbReference>
<feature type="region of interest" description="Disordered" evidence="16">
    <location>
        <begin position="1738"/>
        <end position="1781"/>
    </location>
</feature>
<feature type="compositionally biased region" description="Basic and acidic residues" evidence="16">
    <location>
        <begin position="1576"/>
        <end position="1592"/>
    </location>
</feature>
<dbReference type="InterPro" id="IPR040557">
    <property type="entry name" value="VIP1_N"/>
</dbReference>
<feature type="region of interest" description="Disordered" evidence="16">
    <location>
        <begin position="917"/>
        <end position="942"/>
    </location>
</feature>
<evidence type="ECO:0000256" key="16">
    <source>
        <dbReference type="SAM" id="MobiDB-lite"/>
    </source>
</evidence>
<dbReference type="GO" id="GO:0052723">
    <property type="term" value="F:inositol hexakisphosphate 1-kinase activity"/>
    <property type="evidence" value="ECO:0007669"/>
    <property type="project" value="UniProtKB-ARBA"/>
</dbReference>
<organism evidence="18 19">
    <name type="scientific">Cyclostephanos tholiformis</name>
    <dbReference type="NCBI Taxonomy" id="382380"/>
    <lineage>
        <taxon>Eukaryota</taxon>
        <taxon>Sar</taxon>
        <taxon>Stramenopiles</taxon>
        <taxon>Ochrophyta</taxon>
        <taxon>Bacillariophyta</taxon>
        <taxon>Coscinodiscophyceae</taxon>
        <taxon>Thalassiosirophycidae</taxon>
        <taxon>Stephanodiscales</taxon>
        <taxon>Stephanodiscaceae</taxon>
        <taxon>Cyclostephanos</taxon>
    </lineage>
</organism>
<keyword evidence="10" id="KW-0067">ATP-binding</keyword>
<feature type="compositionally biased region" description="Pro residues" evidence="16">
    <location>
        <begin position="332"/>
        <end position="347"/>
    </location>
</feature>
<feature type="compositionally biased region" description="Low complexity" evidence="16">
    <location>
        <begin position="19"/>
        <end position="32"/>
    </location>
</feature>
<dbReference type="GO" id="GO:0033857">
    <property type="term" value="F:5-diphosphoinositol pentakisphosphate 1-kinase activity"/>
    <property type="evidence" value="ECO:0007669"/>
    <property type="project" value="UniProtKB-ARBA"/>
</dbReference>
<feature type="region of interest" description="Disordered" evidence="16">
    <location>
        <begin position="1858"/>
        <end position="1878"/>
    </location>
</feature>
<evidence type="ECO:0000256" key="6">
    <source>
        <dbReference type="ARBA" id="ARBA00022553"/>
    </source>
</evidence>
<protein>
    <recommendedName>
        <fullName evidence="14">Inositol hexakisphosphate and diphosphoinositol-pentakisphosphate kinase</fullName>
        <ecNumber evidence="4">2.7.4.24</ecNumber>
    </recommendedName>
    <alternativeName>
        <fullName evidence="15">InsP6 and PP-IP5 kinase</fullName>
    </alternativeName>
</protein>
<dbReference type="InterPro" id="IPR033379">
    <property type="entry name" value="Acid_Pase_AS"/>
</dbReference>
<keyword evidence="8" id="KW-0547">Nucleotide-binding</keyword>
<comment type="caution">
    <text evidence="18">The sequence shown here is derived from an EMBL/GenBank/DDBJ whole genome shotgun (WGS) entry which is preliminary data.</text>
</comment>
<comment type="catalytic activity">
    <reaction evidence="13">
        <text>1D-myo-inositol hexakisphosphate + ATP = 1-diphospho-1D-myo-inositol 2,3,4,5,6-pentakisphosphate + ADP</text>
        <dbReference type="Rhea" id="RHEA:37459"/>
        <dbReference type="ChEBI" id="CHEBI:30616"/>
        <dbReference type="ChEBI" id="CHEBI:58130"/>
        <dbReference type="ChEBI" id="CHEBI:74946"/>
        <dbReference type="ChEBI" id="CHEBI:456216"/>
        <dbReference type="EC" id="2.7.4.24"/>
    </reaction>
    <physiologicalReaction direction="left-to-right" evidence="13">
        <dbReference type="Rhea" id="RHEA:37460"/>
    </physiologicalReaction>
</comment>
<keyword evidence="9" id="KW-0418">Kinase</keyword>
<dbReference type="CDD" id="cd07061">
    <property type="entry name" value="HP_HAP_like"/>
    <property type="match status" value="1"/>
</dbReference>
<feature type="region of interest" description="Disordered" evidence="16">
    <location>
        <begin position="850"/>
        <end position="869"/>
    </location>
</feature>
<dbReference type="GO" id="GO:0005524">
    <property type="term" value="F:ATP binding"/>
    <property type="evidence" value="ECO:0007669"/>
    <property type="project" value="UniProtKB-KW"/>
</dbReference>
<dbReference type="CDD" id="cd14507">
    <property type="entry name" value="PTP-MTM-like"/>
    <property type="match status" value="1"/>
</dbReference>
<dbReference type="Pfam" id="PF06602">
    <property type="entry name" value="Myotub-related"/>
    <property type="match status" value="1"/>
</dbReference>
<dbReference type="GO" id="GO:0046173">
    <property type="term" value="P:polyol biosynthetic process"/>
    <property type="evidence" value="ECO:0007669"/>
    <property type="project" value="UniProtKB-ARBA"/>
</dbReference>
<dbReference type="PROSITE" id="PS00383">
    <property type="entry name" value="TYR_PHOSPHATASE_1"/>
    <property type="match status" value="1"/>
</dbReference>
<evidence type="ECO:0000256" key="3">
    <source>
        <dbReference type="ARBA" id="ARBA00005609"/>
    </source>
</evidence>
<dbReference type="InterPro" id="IPR003595">
    <property type="entry name" value="Tyr_Pase_cat"/>
</dbReference>
<dbReference type="GO" id="GO:0090407">
    <property type="term" value="P:organophosphate biosynthetic process"/>
    <property type="evidence" value="ECO:0007669"/>
    <property type="project" value="UniProtKB-ARBA"/>
</dbReference>
<dbReference type="Gene3D" id="3.40.50.1240">
    <property type="entry name" value="Phosphoglycerate mutase-like"/>
    <property type="match status" value="1"/>
</dbReference>
<feature type="domain" description="Myotubularin phosphatase" evidence="17">
    <location>
        <begin position="2425"/>
        <end position="2881"/>
    </location>
</feature>
<dbReference type="InterPro" id="IPR037446">
    <property type="entry name" value="His_Pase_VIP1"/>
</dbReference>
<feature type="region of interest" description="Disordered" evidence="16">
    <location>
        <begin position="178"/>
        <end position="198"/>
    </location>
</feature>
<evidence type="ECO:0000313" key="18">
    <source>
        <dbReference type="EMBL" id="KAL3810325.1"/>
    </source>
</evidence>
<dbReference type="InterPro" id="IPR016130">
    <property type="entry name" value="Tyr_Pase_AS"/>
</dbReference>
<dbReference type="PROSITE" id="PS00616">
    <property type="entry name" value="HIS_ACID_PHOSPHAT_1"/>
    <property type="match status" value="1"/>
</dbReference>
<keyword evidence="5" id="KW-0963">Cytoplasm</keyword>
<dbReference type="Pfam" id="PF00328">
    <property type="entry name" value="His_Phos_2"/>
    <property type="match status" value="1"/>
</dbReference>
<comment type="similarity">
    <text evidence="3">Belongs to the histidine acid phosphatase family. VIP1 subfamily.</text>
</comment>
<dbReference type="PANTHER" id="PTHR12750:SF9">
    <property type="entry name" value="INOSITOL HEXAKISPHOSPHATE AND DIPHOSPHOINOSITOL-PENTAKISPHOSPHATE KINASE"/>
    <property type="match status" value="1"/>
</dbReference>
<feature type="compositionally biased region" description="Low complexity" evidence="16">
    <location>
        <begin position="418"/>
        <end position="441"/>
    </location>
</feature>
<dbReference type="GO" id="GO:0006796">
    <property type="term" value="P:phosphate-containing compound metabolic process"/>
    <property type="evidence" value="ECO:0007669"/>
    <property type="project" value="UniProtKB-ARBA"/>
</dbReference>
<dbReference type="InterPro" id="IPR000560">
    <property type="entry name" value="His_Pase_clade-2"/>
</dbReference>
<feature type="region of interest" description="Disordered" evidence="16">
    <location>
        <begin position="1939"/>
        <end position="1996"/>
    </location>
</feature>
<dbReference type="InterPro" id="IPR029021">
    <property type="entry name" value="Prot-tyrosine_phosphatase-like"/>
</dbReference>
<feature type="region of interest" description="Disordered" evidence="16">
    <location>
        <begin position="402"/>
        <end position="443"/>
    </location>
</feature>
<dbReference type="FunFam" id="3.30.470.20:FF:000036">
    <property type="entry name" value="Inositol hexakisphosphate and diphosphoinositol-pentakisphosphate kinase"/>
    <property type="match status" value="1"/>
</dbReference>
<sequence length="2976" mass="323897">MDEKKKKKKKKESKRGGDQMDQAQTIQQQQQQHWPPASSTTNPRRGQREKDHHHGSCDDAPISVSPIPSMVMTAGGDSPDVRPLDDPTTLQIGCEGDAGHVVELTAEALARQDSIASGTSEGGGSDFIGVVDGGVEDVSSLDEGSLHLPVEDEEDNRRVAPREDQRALSIYIASDNGGNEEAAEQQQPHQASAAASSPVPLSYPLVTRLSEMALSVHSGRGHDDDYNPAAEGTTTTTTTTTITTTTTMPTPGVKNIAYTEATVTNCVDDDGPRPSSLPFSKMEFSAHAHPLTSSSSFLTSSSLLPSKTLLPPPPPSPAGKGDGVVDHRRIFPPSPSKSPPPKSPPPSALFRCVSDANSSNGSNGGGNNNISGYHPKLFAYSPFKPRVVGGGVGGSLWAAETSFPREGEPKGNDNNAGSGSLTRQSSNNSSTSMGANSNNNNVGGGATRIRLGICAMDKKARSKPMNEILKRLDPTAFEPIFFGDYVILNEPVDSWPICDVLIAFYSNGYPLEKAESYVALRRPYLLNDLRMQRTLMDRRRVYDLLEESGIDVPRHIFVSRDGYVSTGTGDGNRRDRHGGGGDADGQNGSGIAACARSSSFVANDDEPEVDEHDDHIEVNGVIINKPFVEKPVDADDHNIAIYYPSSAGGGCKKLFRKVGDRSSEFYPEINEIRRDGSYIYETFMETQGTDVKMYTVGPDYGHAEARKSPAVDGKVERNIDGKEVRFPVILTLREKEIARRIVMVFKQQVCGFDILRIQEGDSLVSYVCDVNGWSFVKNSRKYYDDCALILTEHMLAARKPKSKVSFSALAPLLATMEDPVDFWGGKSISKKKKHHRGPSIADRVKMMLMGEGGSAEGGNDDDVKDEENDKLSELGLSDDLCKANVVEGNEDFSTNPVRNLPDQLATEPATSASIGLSANSSLADADDSSSLSGKDHVAMAPTTHQEELRCVITIIRHGDRTPKQKLKGDINGEHFLRYYHDHSPKVKKDLKVKAKKQMMFDSIHRSISEFLETVNAVIDDLEAKGVKKNRDALYKARHIRDILQRWKFSGLNRKLQMKPRKWIEEKAPDGDTITKCSELQLIVKWGGDLTKLGEKQAVRLGNRLRTELYPSNRDGGILRLHSTFRHDLKIKTSDEGRVMKTAAAFAKGLLELEGDIPPILVSLVHKEKDSLHMLDPSGNKEVEKDLDKCKETINIRMQKDVDYDKMTKDERESLVGPERLGSIHKALKKIGNPRKTLIAIHSTIGQLVEQLDEMLGELLSGDEEVIEGGEGLKGKDTDEALSGIKLYKGETLLELTERWKLLQNKLYNEEKDTFDLSRVPDVHDNVRFDMLHNPHLGLTETLQKLYDLAKSMADCVVPQEYGITIEEKRDIGSKMCHTLLEKINYDLAIARTDNQVDMRYLINMDYSADLPINSMGRRVRSRLYFTSESHLHSLLNVLRFPSIVPSPLSLKGQAIIANASELCYLTQVVMRLFEDNQKPPDSPRRFRVEILFSPGATATPLHMAELYRDKDESRYDTEKLQKISIDGLTCAQVEEYFAEAIKEGKHEDEEDVNPVMKKDSVLKKEASTTDHEIIKERESFALPDHEGAKGPDVDDGSGTAKRVTNGDQDSCNDNTVHCRRDADSISITDDVNDNNSWRSATVLGVLMEADDLDPLSLALSILDSGGGGGGGGVRGGGGVGNSDRGDDADFPNFDTIDDDVGVGGFEEFEEFAIDSDGEVEEDDFLNLVIDDHPAVSPEDVAPPAHAGGVGGGGGGGDDGTTGVATVTNNSTPSMSSFLDSQGRSMPLRHHVVSHPLAVPGFQETRPTFIPPPKAAQLGGGHMGGTTFVGGGGVGAGGGGGVVGGWTSSLASFAGSLLQQSSSSIHPPPPPPHSSSSDDEIDARLRAAFASRMSAANAAGNNVGNGGSNGGGTTATAGAGAVGHGMSYQERQRILLSGQRSTPFVGGPSSSSLSSSAASRNAIPTPTTSKTLSSSDSRTVPSPPLTTTTKATTEEGVYSDIATAPRNSPTAVTFAERLNASLDSKTRTRLINSVLGDRRQGDDYIDDDCEGGRLLPGEQVVMILNALDDVRDCSTDGHVFVGSCDILAGCRRRQPGGRGDRGGGGGDVDVDEREEKAVTVWCCVTTNYRVAVFSYQATPDGRVLLSDDSYEKGGVVTDNYAKEDDDGDDEGEMIRRWLDSQCVSIQFQMAHRPPDGASFGRRWRRRAHHVFQMPLASIERVEKTLSSSQRAVSVGYGHSGGAGPPLLSSSSTASSYSSAYVGGYSAMQQLLPSSSSSSAAASSSSSVNAINSAMVSLGSQMRPLLGGGSGNFNLLSNGANNNGGSMVGMGMTMEPLGIILHGKDGGRWIEFSTCSHSDAQRAHEVLNTYAFPGRRNLGYLFAFESRRAEVMSTIAATSTATTGSDKTTTMVSTSTTVPGGLMTKSTRRRFVPLEEYERQGIFRMRHGGDSNGGVVMKSPWAPILTANANYGLCSTYPSVLVGPRCIVGEGGTPNSTNPANDINVGLLRRCAAFRSENRLPALTWGNRRDGGSIWRAAQPKVGLQGNRSAEDERYLYAIGEEAKRANDFSTAERPPLEFLRMLCGRNNESDLIMEGFATGTGSNSSCMLKVMDLRPKTSAMANRTQGYGYENTNNYRGTTINFYGIGNIHVVRDAYQKLTSLCLNPSISDLQWGQLVENTNWLSIVRLILSASWQTAFHVHINRLPVLIHCSHGWDRTSQVTALAQLMLDPHYRTREGFSTLVEKDFLSFGHPFNTRCGHGEGKNEQGGDEGELSPIFLQFLDCVFQLVNQFPEYFEFSPRYLLLLSEHIYSCRFGTFLCDSEKDREIVAGIRQRTYCMWDYLDSIPELLNPLFDKAASDKAGVLLMPLPMLLRNVTLWTDRFCMYNSKAMMPCIPTSLRYPPTFVATCRSDRSLVLHTSRNVFDGMLSRALKDVEVWKERASVALKELREIRNECTSKEHGGDNGLWEAPSSLKEGF</sequence>
<reference evidence="18 19" key="1">
    <citation type="submission" date="2024-10" db="EMBL/GenBank/DDBJ databases">
        <title>Updated reference genomes for cyclostephanoid diatoms.</title>
        <authorList>
            <person name="Roberts W.R."/>
            <person name="Alverson A.J."/>
        </authorList>
    </citation>
    <scope>NUCLEOTIDE SEQUENCE [LARGE SCALE GENOMIC DNA]</scope>
    <source>
        <strain evidence="18 19">AJA228-03</strain>
    </source>
</reference>
<dbReference type="EMBL" id="JALLPB020000338">
    <property type="protein sequence ID" value="KAL3810325.1"/>
    <property type="molecule type" value="Genomic_DNA"/>
</dbReference>
<dbReference type="SUPFAM" id="SSF52799">
    <property type="entry name" value="(Phosphotyrosine protein) phosphatases II"/>
    <property type="match status" value="1"/>
</dbReference>
<comment type="subcellular location">
    <subcellularLocation>
        <location evidence="1">Cytoplasm</location>
        <location evidence="1">Cytoskeleton</location>
    </subcellularLocation>
    <subcellularLocation>
        <location evidence="2">Cytoplasm</location>
        <location evidence="2">Cytosol</location>
    </subcellularLocation>
</comment>
<feature type="region of interest" description="Disordered" evidence="16">
    <location>
        <begin position="567"/>
        <end position="588"/>
    </location>
</feature>
<feature type="compositionally biased region" description="Gly residues" evidence="16">
    <location>
        <begin position="1747"/>
        <end position="1759"/>
    </location>
</feature>
<keyword evidence="11" id="KW-0206">Cytoskeleton</keyword>
<dbReference type="GO" id="GO:0052843">
    <property type="term" value="F:inositol-1-diphosphate-2,3,4,5,6-pentakisphosphate diphosphatase activity"/>
    <property type="evidence" value="ECO:0007669"/>
    <property type="project" value="UniProtKB-ARBA"/>
</dbReference>
<evidence type="ECO:0000256" key="8">
    <source>
        <dbReference type="ARBA" id="ARBA00022741"/>
    </source>
</evidence>
<feature type="compositionally biased region" description="Low complexity" evidence="16">
    <location>
        <begin position="233"/>
        <end position="247"/>
    </location>
</feature>
<evidence type="ECO:0000256" key="2">
    <source>
        <dbReference type="ARBA" id="ARBA00004514"/>
    </source>
</evidence>
<dbReference type="EC" id="2.7.4.24" evidence="4"/>
<dbReference type="FunFam" id="3.40.50.11950:FF:000002">
    <property type="entry name" value="Inositol hexakisphosphate and diphosphoinositol-pentakisphosphate kinase"/>
    <property type="match status" value="1"/>
</dbReference>
<evidence type="ECO:0000256" key="5">
    <source>
        <dbReference type="ARBA" id="ARBA00022490"/>
    </source>
</evidence>
<feature type="region of interest" description="Disordered" evidence="16">
    <location>
        <begin position="138"/>
        <end position="163"/>
    </location>
</feature>
<dbReference type="InterPro" id="IPR029033">
    <property type="entry name" value="His_PPase_superfam"/>
</dbReference>
<dbReference type="Gene3D" id="3.30.470.20">
    <property type="entry name" value="ATP-grasp fold, B domain"/>
    <property type="match status" value="1"/>
</dbReference>
<evidence type="ECO:0000256" key="11">
    <source>
        <dbReference type="ARBA" id="ARBA00023212"/>
    </source>
</evidence>
<feature type="compositionally biased region" description="Low complexity" evidence="16">
    <location>
        <begin position="1948"/>
        <end position="1978"/>
    </location>
</feature>
<dbReference type="GO" id="GO:0005856">
    <property type="term" value="C:cytoskeleton"/>
    <property type="evidence" value="ECO:0007669"/>
    <property type="project" value="UniProtKB-SubCell"/>
</dbReference>
<feature type="region of interest" description="Disordered" evidence="16">
    <location>
        <begin position="1667"/>
        <end position="1691"/>
    </location>
</feature>
<proteinExistence type="inferred from homology"/>
<feature type="region of interest" description="Disordered" evidence="16">
    <location>
        <begin position="218"/>
        <end position="248"/>
    </location>
</feature>
<dbReference type="Gene3D" id="3.40.50.11950">
    <property type="match status" value="1"/>
</dbReference>
<dbReference type="Pfam" id="PF18086">
    <property type="entry name" value="PPIP5K2_N"/>
    <property type="match status" value="1"/>
</dbReference>
<feature type="compositionally biased region" description="Low complexity" evidence="16">
    <location>
        <begin position="184"/>
        <end position="198"/>
    </location>
</feature>
<evidence type="ECO:0000256" key="15">
    <source>
        <dbReference type="ARBA" id="ARBA00075553"/>
    </source>
</evidence>
<evidence type="ECO:0000256" key="1">
    <source>
        <dbReference type="ARBA" id="ARBA00004245"/>
    </source>
</evidence>
<accession>A0ABD3RBG1</accession>
<feature type="compositionally biased region" description="Low complexity" evidence="16">
    <location>
        <begin position="917"/>
        <end position="932"/>
    </location>
</feature>
<keyword evidence="6" id="KW-0597">Phosphoprotein</keyword>
<dbReference type="Proteomes" id="UP001530377">
    <property type="component" value="Unassembled WGS sequence"/>
</dbReference>
<keyword evidence="19" id="KW-1185">Reference proteome</keyword>
<feature type="compositionally biased region" description="Basic and acidic residues" evidence="16">
    <location>
        <begin position="46"/>
        <end position="57"/>
    </location>
</feature>
<comment type="catalytic activity">
    <reaction evidence="12">
        <text>5-diphospho-1D-myo-inositol 1,2,3,4,6-pentakisphosphate + ATP + H(+) = 1,5-bis(diphospho)-1D-myo-inositol 2,3,4,6-tetrakisphosphate + ADP</text>
        <dbReference type="Rhea" id="RHEA:10276"/>
        <dbReference type="ChEBI" id="CHEBI:15378"/>
        <dbReference type="ChEBI" id="CHEBI:30616"/>
        <dbReference type="ChEBI" id="CHEBI:58628"/>
        <dbReference type="ChEBI" id="CHEBI:77983"/>
        <dbReference type="ChEBI" id="CHEBI:456216"/>
        <dbReference type="EC" id="2.7.4.24"/>
    </reaction>
    <physiologicalReaction direction="left-to-right" evidence="12">
        <dbReference type="Rhea" id="RHEA:10277"/>
    </physiologicalReaction>
</comment>
<dbReference type="SUPFAM" id="SSF53254">
    <property type="entry name" value="Phosphoglycerate mutase-like"/>
    <property type="match status" value="1"/>
</dbReference>
<evidence type="ECO:0000259" key="17">
    <source>
        <dbReference type="PROSITE" id="PS51339"/>
    </source>
</evidence>
<feature type="region of interest" description="Disordered" evidence="16">
    <location>
        <begin position="1576"/>
        <end position="1616"/>
    </location>
</feature>
<feature type="region of interest" description="Disordered" evidence="16">
    <location>
        <begin position="305"/>
        <end position="368"/>
    </location>
</feature>
<dbReference type="PROSITE" id="PS51339">
    <property type="entry name" value="PPASE_MYOTUBULARIN"/>
    <property type="match status" value="1"/>
</dbReference>
<name>A0ABD3RBG1_9STRA</name>
<feature type="compositionally biased region" description="Polar residues" evidence="16">
    <location>
        <begin position="1768"/>
        <end position="1781"/>
    </location>
</feature>
<gene>
    <name evidence="18" type="ORF">ACHAXA_008260</name>
</gene>
<keyword evidence="7" id="KW-0808">Transferase</keyword>
<dbReference type="SMART" id="SM00404">
    <property type="entry name" value="PTPc_motif"/>
    <property type="match status" value="1"/>
</dbReference>
<dbReference type="GO" id="GO:0005829">
    <property type="term" value="C:cytosol"/>
    <property type="evidence" value="ECO:0007669"/>
    <property type="project" value="UniProtKB-SubCell"/>
</dbReference>
<evidence type="ECO:0000256" key="12">
    <source>
        <dbReference type="ARBA" id="ARBA00033696"/>
    </source>
</evidence>
<feature type="compositionally biased region" description="Gly residues" evidence="16">
    <location>
        <begin position="1667"/>
        <end position="1680"/>
    </location>
</feature>
<evidence type="ECO:0000256" key="7">
    <source>
        <dbReference type="ARBA" id="ARBA00022679"/>
    </source>
</evidence>
<evidence type="ECO:0000256" key="4">
    <source>
        <dbReference type="ARBA" id="ARBA00012893"/>
    </source>
</evidence>
<evidence type="ECO:0000313" key="19">
    <source>
        <dbReference type="Proteomes" id="UP001530377"/>
    </source>
</evidence>
<dbReference type="InterPro" id="IPR010569">
    <property type="entry name" value="Myotubularin-like_Pase_dom"/>
</dbReference>
<evidence type="ECO:0000256" key="9">
    <source>
        <dbReference type="ARBA" id="ARBA00022777"/>
    </source>
</evidence>
<feature type="compositionally biased region" description="Polar residues" evidence="16">
    <location>
        <begin position="1605"/>
        <end position="1615"/>
    </location>
</feature>
<evidence type="ECO:0000256" key="14">
    <source>
        <dbReference type="ARBA" id="ARBA00071668"/>
    </source>
</evidence>
<evidence type="ECO:0000256" key="13">
    <source>
        <dbReference type="ARBA" id="ARBA00034629"/>
    </source>
</evidence>
<evidence type="ECO:0000256" key="10">
    <source>
        <dbReference type="ARBA" id="ARBA00022840"/>
    </source>
</evidence>
<feature type="region of interest" description="Disordered" evidence="16">
    <location>
        <begin position="1"/>
        <end position="86"/>
    </location>
</feature>